<keyword evidence="1" id="KW-0732">Signal</keyword>
<evidence type="ECO:0008006" key="4">
    <source>
        <dbReference type="Google" id="ProtNLM"/>
    </source>
</evidence>
<organism evidence="2 3">
    <name type="scientific">Chitinophaga skermanii</name>
    <dbReference type="NCBI Taxonomy" id="331697"/>
    <lineage>
        <taxon>Bacteria</taxon>
        <taxon>Pseudomonadati</taxon>
        <taxon>Bacteroidota</taxon>
        <taxon>Chitinophagia</taxon>
        <taxon>Chitinophagales</taxon>
        <taxon>Chitinophagaceae</taxon>
        <taxon>Chitinophaga</taxon>
    </lineage>
</organism>
<dbReference type="Proteomes" id="UP000249547">
    <property type="component" value="Unassembled WGS sequence"/>
</dbReference>
<accession>A0A327QIS7</accession>
<proteinExistence type="predicted"/>
<name>A0A327QIS7_9BACT</name>
<dbReference type="InterPro" id="IPR011990">
    <property type="entry name" value="TPR-like_helical_dom_sf"/>
</dbReference>
<protein>
    <recommendedName>
        <fullName evidence="4">Tetratricopeptide repeat protein</fullName>
    </recommendedName>
</protein>
<feature type="signal peptide" evidence="1">
    <location>
        <begin position="1"/>
        <end position="20"/>
    </location>
</feature>
<dbReference type="EMBL" id="QLLL01000005">
    <property type="protein sequence ID" value="RAJ04161.1"/>
    <property type="molecule type" value="Genomic_DNA"/>
</dbReference>
<evidence type="ECO:0000313" key="3">
    <source>
        <dbReference type="Proteomes" id="UP000249547"/>
    </source>
</evidence>
<sequence>MKKVLFAIAFCFGLMNLAQAQSQFEAAMEKNVAALNSVTDPSQYQTLANTFDRIAAAEPQQWLPNYYAAYCRVMLAFSNKDADKVDALADAAGANLDKAELLQPNNSEILTVRSMIATSRINVDPMTRGPIYGREAATLLEKAKQVDPENPRVYMLQGQSAYFTPEAFGGSKERAKQLFTLSIEKFAKAKPENKIVPQWGEGYTKGLIEKLSF</sequence>
<evidence type="ECO:0000313" key="2">
    <source>
        <dbReference type="EMBL" id="RAJ04161.1"/>
    </source>
</evidence>
<gene>
    <name evidence="2" type="ORF">LX64_03039</name>
</gene>
<dbReference type="Gene3D" id="1.25.40.10">
    <property type="entry name" value="Tetratricopeptide repeat domain"/>
    <property type="match status" value="1"/>
</dbReference>
<dbReference type="RefSeq" id="WP_111598460.1">
    <property type="nucleotide sequence ID" value="NZ_QLLL01000005.1"/>
</dbReference>
<reference evidence="2 3" key="1">
    <citation type="submission" date="2018-06" db="EMBL/GenBank/DDBJ databases">
        <title>Genomic Encyclopedia of Archaeal and Bacterial Type Strains, Phase II (KMG-II): from individual species to whole genera.</title>
        <authorList>
            <person name="Goeker M."/>
        </authorList>
    </citation>
    <scope>NUCLEOTIDE SEQUENCE [LARGE SCALE GENOMIC DNA]</scope>
    <source>
        <strain evidence="2 3">DSM 23857</strain>
    </source>
</reference>
<evidence type="ECO:0000256" key="1">
    <source>
        <dbReference type="SAM" id="SignalP"/>
    </source>
</evidence>
<dbReference type="OrthoDB" id="1150971at2"/>
<keyword evidence="3" id="KW-1185">Reference proteome</keyword>
<feature type="chain" id="PRO_5016268612" description="Tetratricopeptide repeat protein" evidence="1">
    <location>
        <begin position="21"/>
        <end position="213"/>
    </location>
</feature>
<comment type="caution">
    <text evidence="2">The sequence shown here is derived from an EMBL/GenBank/DDBJ whole genome shotgun (WGS) entry which is preliminary data.</text>
</comment>
<dbReference type="AlphaFoldDB" id="A0A327QIS7"/>